<keyword evidence="2" id="KW-1185">Reference proteome</keyword>
<dbReference type="GeneID" id="25906934"/>
<accession>A0A0L0FWP0</accession>
<name>A0A0L0FWP0_9EUKA</name>
<dbReference type="AlphaFoldDB" id="A0A0L0FWP0"/>
<sequence>MIQRMSPTANDARSMPIVFKLDSAGCYRGRISFPGYISKPTVLPEIRNPSTKPPLMFELLEQADPVFETALIHSAKVYVGERETEPRHLSPRVQVVPSDMKTFEAAICSITGEETVASIRVFGQVLHDSIDAVTRYFRDRFDFSEFCALLDVCRGDEQWVTIVDSLCDKSPGRKYDDALLRRMVQFVTRNDPNGFCKFINSASGDYIDRRVHVWATLLGLESDNPTKTDLIRAVKTRGPPVENDDSGETKIKIKRGKRRAGPRSVASLPVATDLTYNDEAFTLQFRGKLIKWTVQQFQRCTGATQMQMNLYQVPKSAMEAQKLMIGSLVKVSVEKHERTLSVSIHRNFDESAVEERHEALDRNVLVKMYDSAPGITCVWIPQPSRSVSRIQASVLNAKFPPLPPKTTKDTIKPYYERVDDEINYVSNGVTTTVAKSAHIGSMMGNLVRVSGKHACIFKVLEGAIKSRSVSRLRWAFETTVTQLDYVGVEWKSIGNFTVARKMANARIRQQLETGERKANYRLEVCNTASYEYFNAKNTVLDRPPENVLPESKYLAVPCLAYHDIDPKTLNAAGKNSNIRLLDHNVVRHNVYNVDAKFQRAKMNFLGGPNVTRLQLKPLKVPAPQDEGSHFQLRTAHILIPRDPHGCERGLKLKTTWKKVATDALVNKDLFEKQMGCEVRACKHTTNARRGTPGQDVVSETGGVIGRRRLPVAADFPNGRLPFKLSESHKLTSYTISVIDLVDRDSDSAVVKGLGVSDVGISTAHSIYDPDNKRFWEFGRGATGFLCDTLAKRVDKEKSAKNVSMARLFKRALRARVRRLHEVWLAATLALFSEFAYSFSTTAAWMKSELSKRTHRRAGILSLCRFHDKLTRATSSPKSSCTLVDLGDEKYTTSRKKLVPNDLINEGGLGELNAMTLLR</sequence>
<reference evidence="1 2" key="1">
    <citation type="submission" date="2011-02" db="EMBL/GenBank/DDBJ databases">
        <title>The Genome Sequence of Sphaeroforma arctica JP610.</title>
        <authorList>
            <consortium name="The Broad Institute Genome Sequencing Platform"/>
            <person name="Russ C."/>
            <person name="Cuomo C."/>
            <person name="Young S.K."/>
            <person name="Zeng Q."/>
            <person name="Gargeya S."/>
            <person name="Alvarado L."/>
            <person name="Berlin A."/>
            <person name="Chapman S.B."/>
            <person name="Chen Z."/>
            <person name="Freedman E."/>
            <person name="Gellesch M."/>
            <person name="Goldberg J."/>
            <person name="Griggs A."/>
            <person name="Gujja S."/>
            <person name="Heilman E."/>
            <person name="Heiman D."/>
            <person name="Howarth C."/>
            <person name="Mehta T."/>
            <person name="Neiman D."/>
            <person name="Pearson M."/>
            <person name="Roberts A."/>
            <person name="Saif S."/>
            <person name="Shea T."/>
            <person name="Shenoy N."/>
            <person name="Sisk P."/>
            <person name="Stolte C."/>
            <person name="Sykes S."/>
            <person name="White J."/>
            <person name="Yandava C."/>
            <person name="Burger G."/>
            <person name="Gray M.W."/>
            <person name="Holland P.W.H."/>
            <person name="King N."/>
            <person name="Lang F.B.F."/>
            <person name="Roger A.J."/>
            <person name="Ruiz-Trillo I."/>
            <person name="Haas B."/>
            <person name="Nusbaum C."/>
            <person name="Birren B."/>
        </authorList>
    </citation>
    <scope>NUCLEOTIDE SEQUENCE [LARGE SCALE GENOMIC DNA]</scope>
    <source>
        <strain evidence="1 2">JP610</strain>
    </source>
</reference>
<protein>
    <submittedName>
        <fullName evidence="1">Uncharacterized protein</fullName>
    </submittedName>
</protein>
<evidence type="ECO:0000313" key="1">
    <source>
        <dbReference type="EMBL" id="KNC81255.1"/>
    </source>
</evidence>
<gene>
    <name evidence="1" type="ORF">SARC_06430</name>
</gene>
<dbReference type="Proteomes" id="UP000054560">
    <property type="component" value="Unassembled WGS sequence"/>
</dbReference>
<organism evidence="1 2">
    <name type="scientific">Sphaeroforma arctica JP610</name>
    <dbReference type="NCBI Taxonomy" id="667725"/>
    <lineage>
        <taxon>Eukaryota</taxon>
        <taxon>Ichthyosporea</taxon>
        <taxon>Ichthyophonida</taxon>
        <taxon>Sphaeroforma</taxon>
    </lineage>
</organism>
<proteinExistence type="predicted"/>
<dbReference type="RefSeq" id="XP_014155157.1">
    <property type="nucleotide sequence ID" value="XM_014299682.1"/>
</dbReference>
<evidence type="ECO:0000313" key="2">
    <source>
        <dbReference type="Proteomes" id="UP000054560"/>
    </source>
</evidence>
<dbReference type="EMBL" id="KQ242053">
    <property type="protein sequence ID" value="KNC81255.1"/>
    <property type="molecule type" value="Genomic_DNA"/>
</dbReference>